<name>A0AAX1K8Q2_LACPN</name>
<evidence type="ECO:0000256" key="1">
    <source>
        <dbReference type="SAM" id="Phobius"/>
    </source>
</evidence>
<reference evidence="2 3" key="1">
    <citation type="submission" date="2020-12" db="EMBL/GenBank/DDBJ databases">
        <title>Whole genome sequencing of Lactobacillus plantarum PC518.</title>
        <authorList>
            <person name="Guo Q."/>
        </authorList>
    </citation>
    <scope>NUCLEOTIDE SEQUENCE [LARGE SCALE GENOMIC DNA]</scope>
    <source>
        <strain evidence="2 3">PC518</strain>
    </source>
</reference>
<evidence type="ECO:0000313" key="2">
    <source>
        <dbReference type="EMBL" id="QQM60587.1"/>
    </source>
</evidence>
<organism evidence="2 3">
    <name type="scientific">Lactiplantibacillus plantarum</name>
    <name type="common">Lactobacillus plantarum</name>
    <dbReference type="NCBI Taxonomy" id="1590"/>
    <lineage>
        <taxon>Bacteria</taxon>
        <taxon>Bacillati</taxon>
        <taxon>Bacillota</taxon>
        <taxon>Bacilli</taxon>
        <taxon>Lactobacillales</taxon>
        <taxon>Lactobacillaceae</taxon>
        <taxon>Lactiplantibacillus</taxon>
    </lineage>
</organism>
<accession>A0AAX1K8Q2</accession>
<feature type="transmembrane region" description="Helical" evidence="1">
    <location>
        <begin position="7"/>
        <end position="25"/>
    </location>
</feature>
<dbReference type="RefSeq" id="WP_198073258.1">
    <property type="nucleotide sequence ID" value="NZ_CP065802.1"/>
</dbReference>
<keyword evidence="1" id="KW-1133">Transmembrane helix</keyword>
<dbReference type="EMBL" id="CP066817">
    <property type="protein sequence ID" value="QQM60587.1"/>
    <property type="molecule type" value="Genomic_DNA"/>
</dbReference>
<evidence type="ECO:0008006" key="4">
    <source>
        <dbReference type="Google" id="ProtNLM"/>
    </source>
</evidence>
<sequence>MSLKAKIGLTMIITMLAVGVVASFINGLLNGLMYIGTMAWVTLSVWLIEKG</sequence>
<dbReference type="Proteomes" id="UP000595466">
    <property type="component" value="Chromosome"/>
</dbReference>
<keyword evidence="1" id="KW-0812">Transmembrane</keyword>
<evidence type="ECO:0000313" key="3">
    <source>
        <dbReference type="Proteomes" id="UP000595466"/>
    </source>
</evidence>
<keyword evidence="1" id="KW-0472">Membrane</keyword>
<gene>
    <name evidence="2" type="ORF">JH395_12775</name>
</gene>
<proteinExistence type="predicted"/>
<dbReference type="AlphaFoldDB" id="A0AAX1K8Q2"/>
<protein>
    <recommendedName>
        <fullName evidence="4">TMhelix containing protein</fullName>
    </recommendedName>
</protein>